<name>A0A0R1YPJ0_9LACO</name>
<keyword evidence="1" id="KW-1133">Transmembrane helix</keyword>
<dbReference type="Proteomes" id="UP000051010">
    <property type="component" value="Unassembled WGS sequence"/>
</dbReference>
<reference evidence="2 3" key="1">
    <citation type="journal article" date="2015" name="Genome Announc.">
        <title>Expanding the biotechnology potential of lactobacilli through comparative genomics of 213 strains and associated genera.</title>
        <authorList>
            <person name="Sun Z."/>
            <person name="Harris H.M."/>
            <person name="McCann A."/>
            <person name="Guo C."/>
            <person name="Argimon S."/>
            <person name="Zhang W."/>
            <person name="Yang X."/>
            <person name="Jeffery I.B."/>
            <person name="Cooney J.C."/>
            <person name="Kagawa T.F."/>
            <person name="Liu W."/>
            <person name="Song Y."/>
            <person name="Salvetti E."/>
            <person name="Wrobel A."/>
            <person name="Rasinkangas P."/>
            <person name="Parkhill J."/>
            <person name="Rea M.C."/>
            <person name="O'Sullivan O."/>
            <person name="Ritari J."/>
            <person name="Douillard F.P."/>
            <person name="Paul Ross R."/>
            <person name="Yang R."/>
            <person name="Briner A.E."/>
            <person name="Felis G.E."/>
            <person name="de Vos W.M."/>
            <person name="Barrangou R."/>
            <person name="Klaenhammer T.R."/>
            <person name="Caufield P.W."/>
            <person name="Cui Y."/>
            <person name="Zhang H."/>
            <person name="O'Toole P.W."/>
        </authorList>
    </citation>
    <scope>NUCLEOTIDE SEQUENCE [LARGE SCALE GENOMIC DNA]</scope>
    <source>
        <strain evidence="2 3">DSM 18390</strain>
    </source>
</reference>
<feature type="transmembrane region" description="Helical" evidence="1">
    <location>
        <begin position="72"/>
        <end position="91"/>
    </location>
</feature>
<evidence type="ECO:0000256" key="1">
    <source>
        <dbReference type="SAM" id="Phobius"/>
    </source>
</evidence>
<accession>A0A0R1YPJ0</accession>
<keyword evidence="1" id="KW-0812">Transmembrane</keyword>
<proteinExistence type="predicted"/>
<dbReference type="AlphaFoldDB" id="A0A0R1YPJ0"/>
<sequence>MMLNLTKPLITLLALLLISFLICLPGTTVIAATIQAATKAATSCVVMPSITIFAGMRTILSGLGITMRRSGLIGTVIAAMALIRCILGSVLV</sequence>
<protein>
    <submittedName>
        <fullName evidence="2">Uncharacterized protein</fullName>
    </submittedName>
</protein>
<gene>
    <name evidence="2" type="ORF">FD47_GL000819</name>
</gene>
<dbReference type="PATRIC" id="fig|1423786.4.peg.863"/>
<dbReference type="EMBL" id="AZFZ01000019">
    <property type="protein sequence ID" value="KRM44129.1"/>
    <property type="molecule type" value="Genomic_DNA"/>
</dbReference>
<feature type="transmembrane region" description="Helical" evidence="1">
    <location>
        <begin position="46"/>
        <end position="65"/>
    </location>
</feature>
<keyword evidence="1" id="KW-0472">Membrane</keyword>
<organism evidence="2 3">
    <name type="scientific">Lentilactobacillus parafarraginis DSM 18390 = JCM 14109</name>
    <dbReference type="NCBI Taxonomy" id="1423786"/>
    <lineage>
        <taxon>Bacteria</taxon>
        <taxon>Bacillati</taxon>
        <taxon>Bacillota</taxon>
        <taxon>Bacilli</taxon>
        <taxon>Lactobacillales</taxon>
        <taxon>Lactobacillaceae</taxon>
        <taxon>Lentilactobacillus</taxon>
    </lineage>
</organism>
<evidence type="ECO:0000313" key="2">
    <source>
        <dbReference type="EMBL" id="KRM44129.1"/>
    </source>
</evidence>
<comment type="caution">
    <text evidence="2">The sequence shown here is derived from an EMBL/GenBank/DDBJ whole genome shotgun (WGS) entry which is preliminary data.</text>
</comment>
<evidence type="ECO:0000313" key="3">
    <source>
        <dbReference type="Proteomes" id="UP000051010"/>
    </source>
</evidence>